<dbReference type="KEGG" id="gce:KYE46_09290"/>
<dbReference type="InterPro" id="IPR011075">
    <property type="entry name" value="TetR_C"/>
</dbReference>
<sequence>MTEQSKDTRSHILAVGRSLTARQGFTGVGLNELLKAACVPKGSFYHYFASKEAYGCALLEDFVAQYRESLGSTLSRQDQPARTRLLAYFEEWLARQTSPDVQQRCLVVKLSAEIADLSPDMSRILQNGVTGIIASLTKTLEDGAADGSIAPMQDADQLAQSIYHQWLGASLIAGLSHDDAPLRSAMEATRQAISPPDL</sequence>
<dbReference type="InterPro" id="IPR001647">
    <property type="entry name" value="HTH_TetR"/>
</dbReference>
<organism evidence="6 7">
    <name type="scientific">Gymnodinialimonas ceratoperidinii</name>
    <dbReference type="NCBI Taxonomy" id="2856823"/>
    <lineage>
        <taxon>Bacteria</taxon>
        <taxon>Pseudomonadati</taxon>
        <taxon>Pseudomonadota</taxon>
        <taxon>Alphaproteobacteria</taxon>
        <taxon>Rhodobacterales</taxon>
        <taxon>Paracoccaceae</taxon>
        <taxon>Gymnodinialimonas</taxon>
    </lineage>
</organism>
<dbReference type="PANTHER" id="PTHR47506">
    <property type="entry name" value="TRANSCRIPTIONAL REGULATORY PROTEIN"/>
    <property type="match status" value="1"/>
</dbReference>
<evidence type="ECO:0000259" key="5">
    <source>
        <dbReference type="PROSITE" id="PS50977"/>
    </source>
</evidence>
<evidence type="ECO:0000256" key="2">
    <source>
        <dbReference type="ARBA" id="ARBA00023125"/>
    </source>
</evidence>
<reference evidence="6 7" key="1">
    <citation type="submission" date="2021-07" db="EMBL/GenBank/DDBJ databases">
        <title>A novel Jannaschia species isolated from marine dinoflagellate Ceratoperidinium margalefii.</title>
        <authorList>
            <person name="Jiang Y."/>
            <person name="Li Z."/>
        </authorList>
    </citation>
    <scope>NUCLEOTIDE SEQUENCE [LARGE SCALE GENOMIC DNA]</scope>
    <source>
        <strain evidence="6 7">J12C1-MA-4</strain>
    </source>
</reference>
<dbReference type="Proteomes" id="UP000825009">
    <property type="component" value="Chromosome"/>
</dbReference>
<evidence type="ECO:0000313" key="7">
    <source>
        <dbReference type="Proteomes" id="UP000825009"/>
    </source>
</evidence>
<feature type="DNA-binding region" description="H-T-H motif" evidence="4">
    <location>
        <begin position="29"/>
        <end position="48"/>
    </location>
</feature>
<keyword evidence="7" id="KW-1185">Reference proteome</keyword>
<evidence type="ECO:0000313" key="6">
    <source>
        <dbReference type="EMBL" id="QXT41420.1"/>
    </source>
</evidence>
<name>A0A8F6TZC7_9RHOB</name>
<keyword evidence="1" id="KW-0805">Transcription regulation</keyword>
<dbReference type="Pfam" id="PF16925">
    <property type="entry name" value="TetR_C_13"/>
    <property type="match status" value="1"/>
</dbReference>
<gene>
    <name evidence="6" type="ORF">KYE46_09290</name>
</gene>
<dbReference type="EMBL" id="CP079194">
    <property type="protein sequence ID" value="QXT41420.1"/>
    <property type="molecule type" value="Genomic_DNA"/>
</dbReference>
<dbReference type="Pfam" id="PF00440">
    <property type="entry name" value="TetR_N"/>
    <property type="match status" value="1"/>
</dbReference>
<dbReference type="PROSITE" id="PS50977">
    <property type="entry name" value="HTH_TETR_2"/>
    <property type="match status" value="1"/>
</dbReference>
<dbReference type="GO" id="GO:0003677">
    <property type="term" value="F:DNA binding"/>
    <property type="evidence" value="ECO:0007669"/>
    <property type="project" value="UniProtKB-UniRule"/>
</dbReference>
<keyword evidence="3" id="KW-0804">Transcription</keyword>
<dbReference type="AlphaFoldDB" id="A0A8F6TZC7"/>
<feature type="domain" description="HTH tetR-type" evidence="5">
    <location>
        <begin position="6"/>
        <end position="66"/>
    </location>
</feature>
<protein>
    <submittedName>
        <fullName evidence="6">TetR/AcrR family transcriptional regulator</fullName>
    </submittedName>
</protein>
<evidence type="ECO:0000256" key="1">
    <source>
        <dbReference type="ARBA" id="ARBA00023015"/>
    </source>
</evidence>
<accession>A0A8F6TZC7</accession>
<dbReference type="PANTHER" id="PTHR47506:SF6">
    <property type="entry name" value="HTH-TYPE TRANSCRIPTIONAL REPRESSOR NEMR"/>
    <property type="match status" value="1"/>
</dbReference>
<evidence type="ECO:0000256" key="3">
    <source>
        <dbReference type="ARBA" id="ARBA00023163"/>
    </source>
</evidence>
<evidence type="ECO:0000256" key="4">
    <source>
        <dbReference type="PROSITE-ProRule" id="PRU00335"/>
    </source>
</evidence>
<proteinExistence type="predicted"/>
<keyword evidence="2 4" id="KW-0238">DNA-binding</keyword>